<evidence type="ECO:0000256" key="2">
    <source>
        <dbReference type="ARBA" id="ARBA00022475"/>
    </source>
</evidence>
<dbReference type="GO" id="GO:0004930">
    <property type="term" value="F:G protein-coupled receptor activity"/>
    <property type="evidence" value="ECO:0007669"/>
    <property type="project" value="UniProtKB-KW"/>
</dbReference>
<dbReference type="AlphaFoldDB" id="A0A813SE41"/>
<feature type="transmembrane region" description="Helical" evidence="12">
    <location>
        <begin position="94"/>
        <end position="113"/>
    </location>
</feature>
<evidence type="ECO:0000256" key="10">
    <source>
        <dbReference type="ARBA" id="ARBA00023224"/>
    </source>
</evidence>
<name>A0A813SE41_9BILA</name>
<comment type="similarity">
    <text evidence="11">Belongs to the G-protein coupled receptor 1 family.</text>
</comment>
<dbReference type="PROSITE" id="PS00237">
    <property type="entry name" value="G_PROTEIN_RECEP_F1_1"/>
    <property type="match status" value="1"/>
</dbReference>
<dbReference type="GO" id="GO:0005886">
    <property type="term" value="C:plasma membrane"/>
    <property type="evidence" value="ECO:0007669"/>
    <property type="project" value="UniProtKB-SubCell"/>
</dbReference>
<dbReference type="PANTHER" id="PTHR45695">
    <property type="entry name" value="LEUCOKININ RECEPTOR-RELATED"/>
    <property type="match status" value="1"/>
</dbReference>
<dbReference type="PROSITE" id="PS50262">
    <property type="entry name" value="G_PROTEIN_RECEP_F1_2"/>
    <property type="match status" value="1"/>
</dbReference>
<dbReference type="Pfam" id="PF00001">
    <property type="entry name" value="7tm_1"/>
    <property type="match status" value="1"/>
</dbReference>
<protein>
    <recommendedName>
        <fullName evidence="13">G-protein coupled receptors family 1 profile domain-containing protein</fullName>
    </recommendedName>
</protein>
<keyword evidence="5 11" id="KW-0297">G-protein coupled receptor</keyword>
<keyword evidence="3 11" id="KW-0812">Transmembrane</keyword>
<dbReference type="Gene3D" id="1.20.1070.10">
    <property type="entry name" value="Rhodopsin 7-helix transmembrane proteins"/>
    <property type="match status" value="1"/>
</dbReference>
<reference evidence="14" key="1">
    <citation type="submission" date="2021-02" db="EMBL/GenBank/DDBJ databases">
        <authorList>
            <person name="Nowell W R."/>
        </authorList>
    </citation>
    <scope>NUCLEOTIDE SEQUENCE</scope>
</reference>
<evidence type="ECO:0000256" key="11">
    <source>
        <dbReference type="RuleBase" id="RU000688"/>
    </source>
</evidence>
<accession>A0A813SE41</accession>
<keyword evidence="10 11" id="KW-0807">Transducer</keyword>
<feature type="transmembrane region" description="Helical" evidence="12">
    <location>
        <begin position="242"/>
        <end position="262"/>
    </location>
</feature>
<evidence type="ECO:0000256" key="3">
    <source>
        <dbReference type="ARBA" id="ARBA00022692"/>
    </source>
</evidence>
<evidence type="ECO:0000256" key="6">
    <source>
        <dbReference type="ARBA" id="ARBA00023136"/>
    </source>
</evidence>
<dbReference type="EMBL" id="CAJNOE010000043">
    <property type="protein sequence ID" value="CAF0799253.1"/>
    <property type="molecule type" value="Genomic_DNA"/>
</dbReference>
<keyword evidence="4 12" id="KW-1133">Transmembrane helix</keyword>
<comment type="subcellular location">
    <subcellularLocation>
        <location evidence="1">Cell membrane</location>
        <topology evidence="1">Multi-pass membrane protein</topology>
    </subcellularLocation>
</comment>
<dbReference type="Proteomes" id="UP000663860">
    <property type="component" value="Unassembled WGS sequence"/>
</dbReference>
<evidence type="ECO:0000256" key="7">
    <source>
        <dbReference type="ARBA" id="ARBA00023157"/>
    </source>
</evidence>
<evidence type="ECO:0000256" key="4">
    <source>
        <dbReference type="ARBA" id="ARBA00022989"/>
    </source>
</evidence>
<dbReference type="EMBL" id="CAJOBB010000809">
    <property type="protein sequence ID" value="CAF3756100.1"/>
    <property type="molecule type" value="Genomic_DNA"/>
</dbReference>
<feature type="transmembrane region" description="Helical" evidence="12">
    <location>
        <begin position="186"/>
        <end position="209"/>
    </location>
</feature>
<dbReference type="PANTHER" id="PTHR45695:SF23">
    <property type="entry name" value="GALANIN-LIKE G-PROTEIN COUPLED RECEPTOR NPR-9"/>
    <property type="match status" value="1"/>
</dbReference>
<keyword evidence="7" id="KW-1015">Disulfide bond</keyword>
<feature type="transmembrane region" description="Helical" evidence="12">
    <location>
        <begin position="134"/>
        <end position="152"/>
    </location>
</feature>
<evidence type="ECO:0000256" key="12">
    <source>
        <dbReference type="SAM" id="Phobius"/>
    </source>
</evidence>
<keyword evidence="6 12" id="KW-0472">Membrane</keyword>
<evidence type="ECO:0000256" key="8">
    <source>
        <dbReference type="ARBA" id="ARBA00023170"/>
    </source>
</evidence>
<evidence type="ECO:0000256" key="9">
    <source>
        <dbReference type="ARBA" id="ARBA00023180"/>
    </source>
</evidence>
<feature type="domain" description="G-protein coupled receptors family 1 profile" evidence="13">
    <location>
        <begin position="35"/>
        <end position="301"/>
    </location>
</feature>
<dbReference type="SUPFAM" id="SSF81321">
    <property type="entry name" value="Family A G protein-coupled receptor-like"/>
    <property type="match status" value="1"/>
</dbReference>
<dbReference type="InterPro" id="IPR000276">
    <property type="entry name" value="GPCR_Rhodpsn"/>
</dbReference>
<keyword evidence="8 11" id="KW-0675">Receptor</keyword>
<evidence type="ECO:0000256" key="1">
    <source>
        <dbReference type="ARBA" id="ARBA00004651"/>
    </source>
</evidence>
<evidence type="ECO:0000313" key="16">
    <source>
        <dbReference type="Proteomes" id="UP000663860"/>
    </source>
</evidence>
<evidence type="ECO:0000256" key="5">
    <source>
        <dbReference type="ARBA" id="ARBA00023040"/>
    </source>
</evidence>
<dbReference type="PRINTS" id="PR00237">
    <property type="entry name" value="GPCRRHODOPSN"/>
</dbReference>
<evidence type="ECO:0000313" key="14">
    <source>
        <dbReference type="EMBL" id="CAF0799253.1"/>
    </source>
</evidence>
<organism evidence="14 16">
    <name type="scientific">Adineta steineri</name>
    <dbReference type="NCBI Taxonomy" id="433720"/>
    <lineage>
        <taxon>Eukaryota</taxon>
        <taxon>Metazoa</taxon>
        <taxon>Spiralia</taxon>
        <taxon>Gnathifera</taxon>
        <taxon>Rotifera</taxon>
        <taxon>Eurotatoria</taxon>
        <taxon>Bdelloidea</taxon>
        <taxon>Adinetida</taxon>
        <taxon>Adinetidae</taxon>
        <taxon>Adineta</taxon>
    </lineage>
</organism>
<evidence type="ECO:0000313" key="15">
    <source>
        <dbReference type="EMBL" id="CAF3756100.1"/>
    </source>
</evidence>
<dbReference type="Proteomes" id="UP000663868">
    <property type="component" value="Unassembled WGS sequence"/>
</dbReference>
<feature type="transmembrane region" description="Helical" evidence="12">
    <location>
        <begin position="20"/>
        <end position="44"/>
    </location>
</feature>
<gene>
    <name evidence="14" type="ORF">IZO911_LOCUS6837</name>
    <name evidence="15" type="ORF">KXQ929_LOCUS14523</name>
</gene>
<dbReference type="InterPro" id="IPR017452">
    <property type="entry name" value="GPCR_Rhodpsn_7TM"/>
</dbReference>
<sequence>MLSNETSGNLIEFHLFERIFMTIVFACICTIGAIGNIIVLIVTIRKQRYRFVTNCYIINLAITDLLFLIISVPFTTYLGLTDTWPFSRFINCHVHIYIAHILLQATCYTLAAMSIDRYFYVINSHPRPQWRTPLNAFIICIIIWIVSIVLAYPNSLLLYSPSEKNKSITNDCSSTSSSQPSIALCLYPFCLYYMIPLIIIAICYTRLCIYMKNISNSIKRYKTSLTNGSRLVLKRRRVTRTLFSLTCVFAICWFPIHLLELLNCRRMLSKFYLEHQQLLNTIRVTAHALSYFNSCINPVLYALCNRESCL</sequence>
<keyword evidence="2" id="KW-1003">Cell membrane</keyword>
<evidence type="ECO:0000259" key="13">
    <source>
        <dbReference type="PROSITE" id="PS50262"/>
    </source>
</evidence>
<keyword evidence="9" id="KW-0325">Glycoprotein</keyword>
<feature type="transmembrane region" description="Helical" evidence="12">
    <location>
        <begin position="56"/>
        <end position="74"/>
    </location>
</feature>
<comment type="caution">
    <text evidence="14">The sequence shown here is derived from an EMBL/GenBank/DDBJ whole genome shotgun (WGS) entry which is preliminary data.</text>
</comment>
<proteinExistence type="inferred from homology"/>